<keyword evidence="2" id="KW-0677">Repeat</keyword>
<dbReference type="InterPro" id="IPR020472">
    <property type="entry name" value="WD40_PAC1"/>
</dbReference>
<dbReference type="KEGG" id="cyj:Cyan7822_5495"/>
<evidence type="ECO:0000256" key="1">
    <source>
        <dbReference type="ARBA" id="ARBA00022574"/>
    </source>
</evidence>
<dbReference type="Proteomes" id="UP000008206">
    <property type="component" value="Chromosome"/>
</dbReference>
<feature type="repeat" description="WD" evidence="3">
    <location>
        <begin position="1375"/>
        <end position="1416"/>
    </location>
</feature>
<dbReference type="PROSITE" id="PS50082">
    <property type="entry name" value="WD_REPEATS_2"/>
    <property type="match status" value="14"/>
</dbReference>
<organism evidence="6 7">
    <name type="scientific">Gloeothece verrucosa (strain PCC 7822)</name>
    <name type="common">Cyanothece sp. (strain PCC 7822)</name>
    <dbReference type="NCBI Taxonomy" id="497965"/>
    <lineage>
        <taxon>Bacteria</taxon>
        <taxon>Bacillati</taxon>
        <taxon>Cyanobacteriota</taxon>
        <taxon>Cyanophyceae</taxon>
        <taxon>Oscillatoriophycideae</taxon>
        <taxon>Chroococcales</taxon>
        <taxon>Aphanothecaceae</taxon>
        <taxon>Gloeothece</taxon>
        <taxon>Gloeothece verrucosa</taxon>
    </lineage>
</organism>
<dbReference type="SUPFAM" id="SSF50978">
    <property type="entry name" value="WD40 repeat-like"/>
    <property type="match status" value="1"/>
</dbReference>
<dbReference type="PROSITE" id="PS50294">
    <property type="entry name" value="WD_REPEATS_REGION"/>
    <property type="match status" value="14"/>
</dbReference>
<feature type="repeat" description="WD" evidence="3">
    <location>
        <begin position="1081"/>
        <end position="1122"/>
    </location>
</feature>
<dbReference type="InterPro" id="IPR015943">
    <property type="entry name" value="WD40/YVTN_repeat-like_dom_sf"/>
</dbReference>
<feature type="repeat" description="WD" evidence="3">
    <location>
        <begin position="1165"/>
        <end position="1206"/>
    </location>
</feature>
<evidence type="ECO:0000313" key="6">
    <source>
        <dbReference type="EMBL" id="ADN17369.1"/>
    </source>
</evidence>
<keyword evidence="1 3" id="KW-0853">WD repeat</keyword>
<evidence type="ECO:0000256" key="4">
    <source>
        <dbReference type="SAM" id="Coils"/>
    </source>
</evidence>
<dbReference type="STRING" id="497965.Cyan7822_5495"/>
<dbReference type="PANTHER" id="PTHR22847">
    <property type="entry name" value="WD40 REPEAT PROTEIN"/>
    <property type="match status" value="1"/>
</dbReference>
<dbReference type="SMART" id="SM00320">
    <property type="entry name" value="WD40"/>
    <property type="match status" value="14"/>
</dbReference>
<feature type="repeat" description="WD" evidence="3">
    <location>
        <begin position="1333"/>
        <end position="1374"/>
    </location>
</feature>
<dbReference type="CDD" id="cd00200">
    <property type="entry name" value="WD40"/>
    <property type="match status" value="3"/>
</dbReference>
<evidence type="ECO:0000256" key="3">
    <source>
        <dbReference type="PROSITE-ProRule" id="PRU00221"/>
    </source>
</evidence>
<evidence type="ECO:0000259" key="5">
    <source>
        <dbReference type="PROSITE" id="PS50837"/>
    </source>
</evidence>
<dbReference type="Pfam" id="PF25173">
    <property type="entry name" value="Beta-prop_WDR3_1st"/>
    <property type="match status" value="1"/>
</dbReference>
<gene>
    <name evidence="6" type="ordered locus">Cyan7822_5495</name>
</gene>
<feature type="repeat" description="WD" evidence="3">
    <location>
        <begin position="1249"/>
        <end position="1290"/>
    </location>
</feature>
<feature type="repeat" description="WD" evidence="3">
    <location>
        <begin position="829"/>
        <end position="870"/>
    </location>
</feature>
<dbReference type="InterPro" id="IPR007111">
    <property type="entry name" value="NACHT_NTPase"/>
</dbReference>
<dbReference type="PANTHER" id="PTHR22847:SF637">
    <property type="entry name" value="WD REPEAT DOMAIN 5B"/>
    <property type="match status" value="1"/>
</dbReference>
<dbReference type="eggNOG" id="COG5635">
    <property type="taxonomic scope" value="Bacteria"/>
</dbReference>
<dbReference type="InterPro" id="IPR001680">
    <property type="entry name" value="WD40_rpt"/>
</dbReference>
<dbReference type="SUPFAM" id="SSF50998">
    <property type="entry name" value="Quinoprotein alcohol dehydrogenase-like"/>
    <property type="match status" value="1"/>
</dbReference>
<dbReference type="Pfam" id="PF22722">
    <property type="entry name" value="NA-iREase1"/>
    <property type="match status" value="1"/>
</dbReference>
<dbReference type="OrthoDB" id="567898at2"/>
<keyword evidence="4" id="KW-0175">Coiled coil</keyword>
<dbReference type="PROSITE" id="PS50837">
    <property type="entry name" value="NACHT"/>
    <property type="match status" value="1"/>
</dbReference>
<reference evidence="7" key="1">
    <citation type="journal article" date="2011" name="MBio">
        <title>Novel metabolic attributes of the genus Cyanothece, comprising a group of unicellular nitrogen-fixing Cyanobacteria.</title>
        <authorList>
            <person name="Bandyopadhyay A."/>
            <person name="Elvitigala T."/>
            <person name="Welsh E."/>
            <person name="Stockel J."/>
            <person name="Liberton M."/>
            <person name="Min H."/>
            <person name="Sherman L.A."/>
            <person name="Pakrasi H.B."/>
        </authorList>
    </citation>
    <scope>NUCLEOTIDE SEQUENCE [LARGE SCALE GENOMIC DNA]</scope>
    <source>
        <strain evidence="7">PCC 7822</strain>
    </source>
</reference>
<feature type="repeat" description="WD" evidence="3">
    <location>
        <begin position="997"/>
        <end position="1038"/>
    </location>
</feature>
<dbReference type="Pfam" id="PF22736">
    <property type="entry name" value="NNH5"/>
    <property type="match status" value="1"/>
</dbReference>
<dbReference type="PROSITE" id="PS00678">
    <property type="entry name" value="WD_REPEATS_1"/>
    <property type="match status" value="1"/>
</dbReference>
<feature type="repeat" description="WD" evidence="3">
    <location>
        <begin position="1039"/>
        <end position="1080"/>
    </location>
</feature>
<accession>E0U9B1</accession>
<dbReference type="Pfam" id="PF25168">
    <property type="entry name" value="Beta-prop_WDR36-Utp21_2nd"/>
    <property type="match status" value="1"/>
</dbReference>
<feature type="repeat" description="WD" evidence="3">
    <location>
        <begin position="1123"/>
        <end position="1164"/>
    </location>
</feature>
<feature type="repeat" description="WD" evidence="3">
    <location>
        <begin position="871"/>
        <end position="912"/>
    </location>
</feature>
<dbReference type="InterPro" id="IPR036322">
    <property type="entry name" value="WD40_repeat_dom_sf"/>
</dbReference>
<dbReference type="InterPro" id="IPR011047">
    <property type="entry name" value="Quinoprotein_ADH-like_sf"/>
</dbReference>
<feature type="repeat" description="WD" evidence="3">
    <location>
        <begin position="1291"/>
        <end position="1332"/>
    </location>
</feature>
<feature type="domain" description="NACHT" evidence="5">
    <location>
        <begin position="363"/>
        <end position="491"/>
    </location>
</feature>
<evidence type="ECO:0000313" key="7">
    <source>
        <dbReference type="Proteomes" id="UP000008206"/>
    </source>
</evidence>
<keyword evidence="7" id="KW-1185">Reference proteome</keyword>
<dbReference type="InterPro" id="IPR027417">
    <property type="entry name" value="P-loop_NTPase"/>
</dbReference>
<proteinExistence type="predicted"/>
<dbReference type="RefSeq" id="WP_013325407.1">
    <property type="nucleotide sequence ID" value="NC_014501.1"/>
</dbReference>
<evidence type="ECO:0000256" key="2">
    <source>
        <dbReference type="ARBA" id="ARBA00022737"/>
    </source>
</evidence>
<dbReference type="InterPro" id="IPR019775">
    <property type="entry name" value="WD40_repeat_CS"/>
</dbReference>
<sequence length="1449" mass="162645">MFIIDDIIAELVSQAVNQAQDQAIRNETVLKLLNKFGLKPDQPPNDVEGVYKFTLIEYGIGKPKAVLDLFRQAEIKAAFSKAFSENDISLLLKEVDSCIDAYAWGDEIRRQNINYKEEVAKFSALFIEIVKRSRTATENLQDNKLDELQKSLTQIREQLETFNSLPEIYNKIAQLSGVTPALLPSTNPIKDNPLTQQMRTWFKTLGYQFESYEVWKDDYFEWIISIPGLFKTNRILVRGVTGEASINDVNSVKELVDEHKTDQGLIVANRRVATLARQEAKDPIYCYTFDELIDKQVDFSNYINWLEKEIERKGVNTSYVPLACRKDEIDEKTGRSLGKSIYDEKEGWIEGYIDKWLDDPAKEHISILGEFGTGKTWFVLHYAWESLKKYKEAKEKGVKRPRLPLVIPLRDYAKAVSVESLFSDFFFRKHELKLPGYSAFEQLNRMGKLLLLFDGFDEMAARIDRQQMINNFWELAKVVVPGSKAILTCRTEHFPEAQEGRSLLNAELKASTANLTGEPPQFEVLELEKLTDEQIKKIISKKANPGTLEKVINNPQLLDLARRPIMIDLIVEALPEIEAGKPLDMSRIYFYAVCHKIERDIKNERTFTTMADKLYFLCEIAWEMLSTDQMSLNYRLFPDHLRHCFKQEVEEDKNLDYWQFDMMGQSMLIRNSEGDYMPAHRSLLEFFVAYKFAVELGLLHSDFVKREEDLKHFASLNGQGEKALSIINLGATFGKQPLSKAVMDLLLPMLQPGKVTQQRLLDVIRETKGKTEDEVNYLGGNAATLALKLNPLALQREDLSQTIIKRGDFVNAFLYRVDFSGANLSESSFNEILGAVYSVAFSADGKLLATGDSHGVIRIWNTASRKELLTLTGHQSWVYSVAFAPDSQTLASGSEDNTVKLWNYQSGECLHTLTGHQKGVRSVAFAPDSQTLASGSDDHTVKLWNYKSGECLRTLTGHQSWVYSVAFAPDSQTLGSGSDDHTVKLWNYQSGECLHTLTGHQSPVYSVAFAPDGETLASGSWDNTVKLWNYKSGEYLHTLTGHQSPVRSVAFAPDSQTLASGSDDHTVKLWHYQSGECLHTLTGHQSPVYSVAFASNSQTLASGSDDHTVKLWHYKSGECLYTLTGHQRGVRSVAFAPDSQTLASVSDDHTVKLWHYKSGECLYTLTGHQSQVRSVAFAPDSQTLASGSDDHTVKLWNYKSGECLHTLTGHQSRVYSVAFAPDSQTLASGSDDHTVKLWNYKSGECLHTLTGHQRWVYSVAFAPDSQTLASGSWDNTVKLWNYKSSECLHTLTGHDRGIRAVAFAPDNQTLASGSWDNTVKLWNYKSSECLHTLTGHRSGVNSVAFAPDSQTLASGSEDKTVKLWNYKSGECLHTLTGHRSRVNSVAFSPDGRLLASASVDATIKIWDVKTGQCLKTLDNRPYAGMNITGLKGLTDAERATLKALGAVDS</sequence>
<dbReference type="EMBL" id="CP002198">
    <property type="protein sequence ID" value="ADN17369.1"/>
    <property type="molecule type" value="Genomic_DNA"/>
</dbReference>
<feature type="repeat" description="WD" evidence="3">
    <location>
        <begin position="955"/>
        <end position="996"/>
    </location>
</feature>
<feature type="coiled-coil region" evidence="4">
    <location>
        <begin position="138"/>
        <end position="165"/>
    </location>
</feature>
<dbReference type="InterPro" id="IPR054557">
    <property type="entry name" value="NA-iREase1_dom"/>
</dbReference>
<dbReference type="Pfam" id="PF00400">
    <property type="entry name" value="WD40"/>
    <property type="match status" value="4"/>
</dbReference>
<dbReference type="SUPFAM" id="SSF52540">
    <property type="entry name" value="P-loop containing nucleoside triphosphate hydrolases"/>
    <property type="match status" value="1"/>
</dbReference>
<dbReference type="HOGENOM" id="CLU_003915_0_1_3"/>
<dbReference type="InterPro" id="IPR054610">
    <property type="entry name" value="NNH"/>
</dbReference>
<dbReference type="Gene3D" id="2.130.10.10">
    <property type="entry name" value="YVTN repeat-like/Quinoprotein amine dehydrogenase"/>
    <property type="match status" value="7"/>
</dbReference>
<dbReference type="PRINTS" id="PR00320">
    <property type="entry name" value="GPROTEINBRPT"/>
</dbReference>
<dbReference type="Gene3D" id="3.40.50.300">
    <property type="entry name" value="P-loop containing nucleotide triphosphate hydrolases"/>
    <property type="match status" value="1"/>
</dbReference>
<feature type="repeat" description="WD" evidence="3">
    <location>
        <begin position="913"/>
        <end position="954"/>
    </location>
</feature>
<name>E0U9B1_GLOV7</name>
<dbReference type="eggNOG" id="COG2319">
    <property type="taxonomic scope" value="Bacteria"/>
</dbReference>
<feature type="repeat" description="WD" evidence="3">
    <location>
        <begin position="1207"/>
        <end position="1248"/>
    </location>
</feature>
<protein>
    <submittedName>
        <fullName evidence="6">WD40 repeat, subgroup</fullName>
    </submittedName>
</protein>